<gene>
    <name evidence="2" type="ORF">AC482_05085</name>
</gene>
<dbReference type="Proteomes" id="UP000037210">
    <property type="component" value="Unassembled WGS sequence"/>
</dbReference>
<dbReference type="AlphaFoldDB" id="A0A0M0BN64"/>
<dbReference type="GO" id="GO:0016779">
    <property type="term" value="F:nucleotidyltransferase activity"/>
    <property type="evidence" value="ECO:0007669"/>
    <property type="project" value="UniProtKB-ARBA"/>
</dbReference>
<feature type="domain" description="MobA-like NTP transferase" evidence="1">
    <location>
        <begin position="5"/>
        <end position="163"/>
    </location>
</feature>
<evidence type="ECO:0000259" key="1">
    <source>
        <dbReference type="Pfam" id="PF12804"/>
    </source>
</evidence>
<organism evidence="2 3">
    <name type="scientific">miscellaneous Crenarchaeota group-15 archaeon DG-45</name>
    <dbReference type="NCBI Taxonomy" id="1685127"/>
    <lineage>
        <taxon>Archaea</taxon>
        <taxon>Candidatus Bathyarchaeota</taxon>
        <taxon>MCG-15</taxon>
    </lineage>
</organism>
<dbReference type="Pfam" id="PF12804">
    <property type="entry name" value="NTP_transf_3"/>
    <property type="match status" value="1"/>
</dbReference>
<dbReference type="SUPFAM" id="SSF53448">
    <property type="entry name" value="Nucleotide-diphospho-sugar transferases"/>
    <property type="match status" value="1"/>
</dbReference>
<sequence length="202" mass="22624">MRSAAVVLAAGKSERMGRNKLLLKMAGRSILDWLLDALNSSEIDEVLIVLGHRPQDIRPIAEAYNAKVVINTEYEEGMTSSFKAGLRHVYSDAAFLILGDQLGLKAELLNRMTATMESDQEALLVSPVHRGRRGHPVLFRRTLFHEVLSLAPGETVREVVMRHEASHRVVEGDVWCILDIDTPEDFEEARRLFEASRGAGHR</sequence>
<evidence type="ECO:0000313" key="3">
    <source>
        <dbReference type="Proteomes" id="UP000037210"/>
    </source>
</evidence>
<dbReference type="Gene3D" id="3.90.550.10">
    <property type="entry name" value="Spore Coat Polysaccharide Biosynthesis Protein SpsA, Chain A"/>
    <property type="match status" value="1"/>
</dbReference>
<name>A0A0M0BN64_9ARCH</name>
<reference evidence="2 3" key="1">
    <citation type="submission" date="2015-06" db="EMBL/GenBank/DDBJ databases">
        <title>New insights into the roles of widespread benthic archaea in carbon and nitrogen cycling.</title>
        <authorList>
            <person name="Lazar C.S."/>
            <person name="Baker B.J."/>
            <person name="Seitz K.W."/>
            <person name="Hyde A.S."/>
            <person name="Dick G.J."/>
            <person name="Hinrichs K.-U."/>
            <person name="Teske A.P."/>
        </authorList>
    </citation>
    <scope>NUCLEOTIDE SEQUENCE [LARGE SCALE GENOMIC DNA]</scope>
    <source>
        <strain evidence="2">DG-45</strain>
    </source>
</reference>
<comment type="caution">
    <text evidence="2">The sequence shown here is derived from an EMBL/GenBank/DDBJ whole genome shotgun (WGS) entry which is preliminary data.</text>
</comment>
<accession>A0A0M0BN64</accession>
<protein>
    <recommendedName>
        <fullName evidence="1">MobA-like NTP transferase domain-containing protein</fullName>
    </recommendedName>
</protein>
<dbReference type="InterPro" id="IPR029044">
    <property type="entry name" value="Nucleotide-diphossugar_trans"/>
</dbReference>
<dbReference type="PANTHER" id="PTHR43777">
    <property type="entry name" value="MOLYBDENUM COFACTOR CYTIDYLYLTRANSFERASE"/>
    <property type="match status" value="1"/>
</dbReference>
<dbReference type="InterPro" id="IPR025877">
    <property type="entry name" value="MobA-like_NTP_Trfase"/>
</dbReference>
<evidence type="ECO:0000313" key="2">
    <source>
        <dbReference type="EMBL" id="KON29973.1"/>
    </source>
</evidence>
<dbReference type="EMBL" id="LFWZ01000046">
    <property type="protein sequence ID" value="KON29973.1"/>
    <property type="molecule type" value="Genomic_DNA"/>
</dbReference>
<proteinExistence type="predicted"/>
<dbReference type="CDD" id="cd04182">
    <property type="entry name" value="GT_2_like_f"/>
    <property type="match status" value="1"/>
</dbReference>
<dbReference type="PANTHER" id="PTHR43777:SF1">
    <property type="entry name" value="MOLYBDENUM COFACTOR CYTIDYLYLTRANSFERASE"/>
    <property type="match status" value="1"/>
</dbReference>